<name>A0AA97P1P7_PYRO3</name>
<feature type="active site" description="Charge relay system" evidence="5">
    <location>
        <position position="149"/>
    </location>
</feature>
<feature type="domain" description="Amidase" evidence="7">
    <location>
        <begin position="93"/>
        <end position="562"/>
    </location>
</feature>
<dbReference type="Gene3D" id="3.90.1300.10">
    <property type="entry name" value="Amidase signature (AS) domain"/>
    <property type="match status" value="1"/>
</dbReference>
<feature type="active site" description="Acyl-ester intermediate" evidence="5">
    <location>
        <position position="257"/>
    </location>
</feature>
<dbReference type="PIRSF" id="PIRSF001221">
    <property type="entry name" value="Amidase_fungi"/>
    <property type="match status" value="1"/>
</dbReference>
<comment type="similarity">
    <text evidence="2">Belongs to the amidase family.</text>
</comment>
<protein>
    <recommendedName>
        <fullName evidence="3">amidase</fullName>
        <ecNumber evidence="3">3.5.1.4</ecNumber>
    </recommendedName>
</protein>
<dbReference type="Proteomes" id="UP000011086">
    <property type="component" value="Unassembled WGS sequence"/>
</dbReference>
<proteinExistence type="inferred from homology"/>
<feature type="binding site" evidence="6">
    <location>
        <position position="207"/>
    </location>
    <ligand>
        <name>substrate</name>
    </ligand>
</feature>
<dbReference type="InterPro" id="IPR020556">
    <property type="entry name" value="Amidase_CS"/>
</dbReference>
<evidence type="ECO:0000256" key="2">
    <source>
        <dbReference type="ARBA" id="ARBA00009199"/>
    </source>
</evidence>
<feature type="binding site" evidence="6">
    <location>
        <position position="233"/>
    </location>
    <ligand>
        <name>substrate</name>
    </ligand>
</feature>
<dbReference type="InterPro" id="IPR036928">
    <property type="entry name" value="AS_sf"/>
</dbReference>
<reference evidence="8" key="1">
    <citation type="journal article" date="2012" name="PLoS Genet.">
        <title>Comparative analysis of the genomes of two field isolates of the rice blast fungus Magnaporthe oryzae.</title>
        <authorList>
            <person name="Xue M."/>
            <person name="Yang J."/>
            <person name="Li Z."/>
            <person name="Hu S."/>
            <person name="Yao N."/>
            <person name="Dean R.A."/>
            <person name="Zhao W."/>
            <person name="Shen M."/>
            <person name="Zhang H."/>
            <person name="Li C."/>
            <person name="Liu L."/>
            <person name="Cao L."/>
            <person name="Xu X."/>
            <person name="Xing Y."/>
            <person name="Hsiang T."/>
            <person name="Zhang Z."/>
            <person name="Xu J.R."/>
            <person name="Peng Y.L."/>
        </authorList>
    </citation>
    <scope>NUCLEOTIDE SEQUENCE</scope>
    <source>
        <strain evidence="8">Y34</strain>
    </source>
</reference>
<dbReference type="AlphaFoldDB" id="A0AA97P1P7"/>
<dbReference type="Pfam" id="PF01425">
    <property type="entry name" value="Amidase"/>
    <property type="match status" value="1"/>
</dbReference>
<evidence type="ECO:0000313" key="8">
    <source>
        <dbReference type="EMBL" id="ELQ40323.1"/>
    </source>
</evidence>
<dbReference type="EC" id="3.5.1.4" evidence="3"/>
<evidence type="ECO:0000256" key="5">
    <source>
        <dbReference type="PIRSR" id="PIRSR001221-1"/>
    </source>
</evidence>
<feature type="binding site" evidence="6">
    <location>
        <begin position="254"/>
        <end position="257"/>
    </location>
    <ligand>
        <name>substrate</name>
    </ligand>
</feature>
<dbReference type="InterPro" id="IPR023631">
    <property type="entry name" value="Amidase_dom"/>
</dbReference>
<comment type="catalytic activity">
    <reaction evidence="1">
        <text>a monocarboxylic acid amide + H2O = a monocarboxylate + NH4(+)</text>
        <dbReference type="Rhea" id="RHEA:12020"/>
        <dbReference type="ChEBI" id="CHEBI:15377"/>
        <dbReference type="ChEBI" id="CHEBI:28938"/>
        <dbReference type="ChEBI" id="CHEBI:35757"/>
        <dbReference type="ChEBI" id="CHEBI:83628"/>
        <dbReference type="EC" id="3.5.1.4"/>
    </reaction>
</comment>
<dbReference type="PANTHER" id="PTHR46072">
    <property type="entry name" value="AMIDASE-RELATED-RELATED"/>
    <property type="match status" value="1"/>
</dbReference>
<dbReference type="PANTHER" id="PTHR46072:SF8">
    <property type="entry name" value="AMIDASE DOMAIN-CONTAINING PROTEIN"/>
    <property type="match status" value="1"/>
</dbReference>
<dbReference type="PROSITE" id="PS00571">
    <property type="entry name" value="AMIDASES"/>
    <property type="match status" value="1"/>
</dbReference>
<dbReference type="SMR" id="A0AA97P1P7"/>
<evidence type="ECO:0000256" key="3">
    <source>
        <dbReference type="ARBA" id="ARBA00012922"/>
    </source>
</evidence>
<feature type="active site" description="Charge relay system" evidence="5">
    <location>
        <position position="233"/>
    </location>
</feature>
<dbReference type="SUPFAM" id="SSF75304">
    <property type="entry name" value="Amidase signature (AS) enzymes"/>
    <property type="match status" value="1"/>
</dbReference>
<evidence type="ECO:0000256" key="1">
    <source>
        <dbReference type="ARBA" id="ARBA00001311"/>
    </source>
</evidence>
<evidence type="ECO:0000259" key="7">
    <source>
        <dbReference type="Pfam" id="PF01425"/>
    </source>
</evidence>
<organism evidence="8">
    <name type="scientific">Pyricularia oryzae (strain Y34)</name>
    <name type="common">Rice blast fungus</name>
    <name type="synonym">Magnaporthe oryzae</name>
    <dbReference type="NCBI Taxonomy" id="1143189"/>
    <lineage>
        <taxon>Eukaryota</taxon>
        <taxon>Fungi</taxon>
        <taxon>Dikarya</taxon>
        <taxon>Ascomycota</taxon>
        <taxon>Pezizomycotina</taxon>
        <taxon>Sordariomycetes</taxon>
        <taxon>Sordariomycetidae</taxon>
        <taxon>Magnaporthales</taxon>
        <taxon>Pyriculariaceae</taxon>
        <taxon>Pyricularia</taxon>
    </lineage>
</organism>
<accession>A0AA97P1P7</accession>
<gene>
    <name evidence="8" type="ORF">OOU_Y34scaffold00448g23</name>
</gene>
<dbReference type="GO" id="GO:0004040">
    <property type="term" value="F:amidase activity"/>
    <property type="evidence" value="ECO:0007669"/>
    <property type="project" value="UniProtKB-EC"/>
</dbReference>
<sequence>MSDVKIARMVAPHDKDAWKAKAKSKRDSILAAIPREWILTPEELNQVSPPRRRDIVQYARQELLTAEERDITEMDAVAIVNAVRSRSLTAEKVTRAFCKAAAIAHQICNCLHEVFFDLGLERARRLDKYQEENNGRTVGPLHGLPISLKDQFHVKGVETTMGYVGWIGGNLGYPDAHGKHEVQSQTADELEALGAVFYCKTSVPQTLLYTETENNIIGRTLNPHNMILSSGGSSGGEGALIALGGSAIGVGTDIGGSVRIPAGFCGIFSLKPTPERLSYRTVANAIPGQTTYRSAVGYMGTSVDGLNLILKSVLSTKPWAKDPAVVPLPYREDMMRDYLGRLPSQGKPLKLGILWRDGIIEPHPPVTRAMTMVYDALNRTGHKTVDWCPPSHKHGYYMHLEFLYSDGREDMHRHLKKSGEPLIPLLKRYTGTKDPILLLAYQDLVLRALKYEEQYADYWRSTADQDGQEVDAIIVPVCQSAAVVPGKLYSSGYTEIFNLLNYSVAVIPVTKADKEIDLMHDRYKPKLGLDELNWNSYDPEIYHGAPVGIQIVGKKFEEEKVLAIAHLVNQALQESEGSKPNPRL</sequence>
<evidence type="ECO:0000256" key="4">
    <source>
        <dbReference type="ARBA" id="ARBA00022801"/>
    </source>
</evidence>
<evidence type="ECO:0000256" key="6">
    <source>
        <dbReference type="PIRSR" id="PIRSR001221-2"/>
    </source>
</evidence>
<dbReference type="EMBL" id="JH792996">
    <property type="protein sequence ID" value="ELQ40323.1"/>
    <property type="molecule type" value="Genomic_DNA"/>
</dbReference>
<keyword evidence="4" id="KW-0378">Hydrolase</keyword>